<dbReference type="Proteomes" id="UP001501411">
    <property type="component" value="Unassembled WGS sequence"/>
</dbReference>
<evidence type="ECO:0000313" key="9">
    <source>
        <dbReference type="EMBL" id="GAA4794409.1"/>
    </source>
</evidence>
<dbReference type="Pfam" id="PF13620">
    <property type="entry name" value="CarboxypepD_reg"/>
    <property type="match status" value="1"/>
</dbReference>
<evidence type="ECO:0000256" key="7">
    <source>
        <dbReference type="SAM" id="SignalP"/>
    </source>
</evidence>
<dbReference type="PANTHER" id="PTHR30069:SF46">
    <property type="entry name" value="OAR PROTEIN"/>
    <property type="match status" value="1"/>
</dbReference>
<reference evidence="10" key="1">
    <citation type="journal article" date="2019" name="Int. J. Syst. Evol. Microbiol.">
        <title>The Global Catalogue of Microorganisms (GCM) 10K type strain sequencing project: providing services to taxonomists for standard genome sequencing and annotation.</title>
        <authorList>
            <consortium name="The Broad Institute Genomics Platform"/>
            <consortium name="The Broad Institute Genome Sequencing Center for Infectious Disease"/>
            <person name="Wu L."/>
            <person name="Ma J."/>
        </authorList>
    </citation>
    <scope>NUCLEOTIDE SEQUENCE [LARGE SCALE GENOMIC DNA]</scope>
    <source>
        <strain evidence="10">JCM 18200</strain>
    </source>
</reference>
<accession>A0ABP9BG04</accession>
<comment type="subcellular location">
    <subcellularLocation>
        <location evidence="1">Cell outer membrane</location>
        <topology evidence="1">Multi-pass membrane protein</topology>
    </subcellularLocation>
</comment>
<feature type="domain" description="TonB-dependent transporter Oar-like beta-barrel" evidence="8">
    <location>
        <begin position="234"/>
        <end position="1033"/>
    </location>
</feature>
<gene>
    <name evidence="9" type="ORF">GCM10023231_23480</name>
</gene>
<evidence type="ECO:0000256" key="5">
    <source>
        <dbReference type="ARBA" id="ARBA00023136"/>
    </source>
</evidence>
<dbReference type="EMBL" id="BAABIQ010000035">
    <property type="protein sequence ID" value="GAA4794409.1"/>
    <property type="molecule type" value="Genomic_DNA"/>
</dbReference>
<dbReference type="PANTHER" id="PTHR30069">
    <property type="entry name" value="TONB-DEPENDENT OUTER MEMBRANE RECEPTOR"/>
    <property type="match status" value="1"/>
</dbReference>
<feature type="chain" id="PRO_5046257341" evidence="7">
    <location>
        <begin position="20"/>
        <end position="1078"/>
    </location>
</feature>
<evidence type="ECO:0000256" key="3">
    <source>
        <dbReference type="ARBA" id="ARBA00022452"/>
    </source>
</evidence>
<keyword evidence="3" id="KW-1134">Transmembrane beta strand</keyword>
<proteinExistence type="predicted"/>
<keyword evidence="6" id="KW-0998">Cell outer membrane</keyword>
<dbReference type="Gene3D" id="2.60.40.1120">
    <property type="entry name" value="Carboxypeptidase-like, regulatory domain"/>
    <property type="match status" value="1"/>
</dbReference>
<evidence type="ECO:0000259" key="8">
    <source>
        <dbReference type="Pfam" id="PF25183"/>
    </source>
</evidence>
<keyword evidence="4" id="KW-0812">Transmembrane</keyword>
<name>A0ABP9BG04_9SPHI</name>
<dbReference type="InterPro" id="IPR039426">
    <property type="entry name" value="TonB-dep_rcpt-like"/>
</dbReference>
<dbReference type="InterPro" id="IPR057601">
    <property type="entry name" value="Oar-like_b-barrel"/>
</dbReference>
<dbReference type="InterPro" id="IPR008969">
    <property type="entry name" value="CarboxyPept-like_regulatory"/>
</dbReference>
<dbReference type="Pfam" id="PF25183">
    <property type="entry name" value="OMP_b-brl_4"/>
    <property type="match status" value="1"/>
</dbReference>
<evidence type="ECO:0000256" key="4">
    <source>
        <dbReference type="ARBA" id="ARBA00022692"/>
    </source>
</evidence>
<evidence type="ECO:0000256" key="1">
    <source>
        <dbReference type="ARBA" id="ARBA00004571"/>
    </source>
</evidence>
<dbReference type="InterPro" id="IPR037066">
    <property type="entry name" value="Plug_dom_sf"/>
</dbReference>
<comment type="caution">
    <text evidence="9">The sequence shown here is derived from an EMBL/GenBank/DDBJ whole genome shotgun (WGS) entry which is preliminary data.</text>
</comment>
<feature type="signal peptide" evidence="7">
    <location>
        <begin position="1"/>
        <end position="19"/>
    </location>
</feature>
<organism evidence="9 10">
    <name type="scientific">Olivibacter ginsenosidimutans</name>
    <dbReference type="NCBI Taxonomy" id="1176537"/>
    <lineage>
        <taxon>Bacteria</taxon>
        <taxon>Pseudomonadati</taxon>
        <taxon>Bacteroidota</taxon>
        <taxon>Sphingobacteriia</taxon>
        <taxon>Sphingobacteriales</taxon>
        <taxon>Sphingobacteriaceae</taxon>
        <taxon>Olivibacter</taxon>
    </lineage>
</organism>
<keyword evidence="7" id="KW-0732">Signal</keyword>
<keyword evidence="2" id="KW-0813">Transport</keyword>
<keyword evidence="5" id="KW-0472">Membrane</keyword>
<dbReference type="Gene3D" id="2.40.170.20">
    <property type="entry name" value="TonB-dependent receptor, beta-barrel domain"/>
    <property type="match status" value="1"/>
</dbReference>
<dbReference type="SUPFAM" id="SSF56935">
    <property type="entry name" value="Porins"/>
    <property type="match status" value="1"/>
</dbReference>
<evidence type="ECO:0000256" key="6">
    <source>
        <dbReference type="ARBA" id="ARBA00023237"/>
    </source>
</evidence>
<dbReference type="SUPFAM" id="SSF49464">
    <property type="entry name" value="Carboxypeptidase regulatory domain-like"/>
    <property type="match status" value="1"/>
</dbReference>
<dbReference type="Gene3D" id="2.170.130.10">
    <property type="entry name" value="TonB-dependent receptor, plug domain"/>
    <property type="match status" value="1"/>
</dbReference>
<evidence type="ECO:0000256" key="2">
    <source>
        <dbReference type="ARBA" id="ARBA00022448"/>
    </source>
</evidence>
<sequence>MKKFLLSFILLLGVALVHAQVTTSSMSGTVLESDGQASIGASIKATHMPSGTVYGGSTNENGRFNLANMRVGGPYTVEVTYIGSKPAKYENIFLQLGQPYVLNVTLTGGVELDEVTVTAEGALNSKKTGVSTAISRKKIEEMPAISRSITDLTRMTPQANSQGDGFSFAGRNSLFNSLTLDGAQMNNVFGLSSLPGGQTGAQPFSLDAIEAIQINLSPYDVKQGGFTGAGVNAITKSGTNTFSGSVYTYYKNQDLQGYKVDGVDLPKNETYSNKQFGIRLGGPIIKDKLFFFVNGEITRRTTPGSNYLANRGTTGDNISNVLASDLDRVKEVLISKYNYDPGVYEGFDNDQHADNVTARIDWNIDTKHKLTLRYNYLNSYRDINPSGSNSGGNFRGPGTTSLFFSNMRYRQYNKINSITAELNSSFNSEMANNLQVVYSAFRDYRDIMGSNFPVVDINNGSSNYISFGAEPFSSLNALNQDIVTLTDNFNLFKGDHTLTFGGSVGYQKFSNAFAQFYSGQFRYDSVDDFIAAANGDNSVHPSLYQLTYSAIPGVARPYADFSMVPIAVYAQDEWFVKPNFKLSYGVRADVPIYTADIASNPLVTEMTFRDGEKLDVGQVPKTKILVSPRIGFNWDVTEDKSVVVRGGTGIFTGGVPGVWLTNQAGNTGLMFGNDYLTADPKTGRIVDRPFNPDPSAYIPANPTTPSTFAINATSRDFKMPQIWRSSLGVDYMLPYGILATLEGMYTKSINEVYHRDANLLNPAGQYSGTGDTRDYFQGGSDASRVNKNITNAIVLDNTSKGHAYNITLQLQKQFGKFGDAMVAYTHSDAKDITSSPGSQANSAYAGNAIVNDPNHPVIAYSSFVVRNRIVAAVNINFNITKNLPSKVGLYYEGRPYGDAYGDTRFNYVVSGDITNTGGRFSNSLMYVPKDRNDIVLVDITGDNPETADQQWTRLDAYINQDKYLSTRRGKYAERNGGEYPWMNRFDLRFMQELTGLIKGNNSHRLQASIDIINLGNLLNSKWGVTKVPSMTNFLQYKGAVDNTPTYTVNQNLGTTTFRNNTSIDSRYQIQLGLRYIFN</sequence>
<keyword evidence="10" id="KW-1185">Reference proteome</keyword>
<dbReference type="RefSeq" id="WP_345231978.1">
    <property type="nucleotide sequence ID" value="NZ_BAABIQ010000035.1"/>
</dbReference>
<dbReference type="InterPro" id="IPR036942">
    <property type="entry name" value="Beta-barrel_TonB_sf"/>
</dbReference>
<protein>
    <submittedName>
        <fullName evidence="9">Carboxypeptidase regulatory-like domain-containing protein</fullName>
    </submittedName>
</protein>
<evidence type="ECO:0000313" key="10">
    <source>
        <dbReference type="Proteomes" id="UP001501411"/>
    </source>
</evidence>